<sequence>MTISIRTETREELTPLERVVLALQYKKPDRVPAAPLVCGASCRVLGYSYDRWSQDPKVAVASLLAAQDLIEFDGFLTLVDLSVEAEDFGQEVIFPERSTALPNFDNPFIKTADDYIKVKPVDPHKSRRMSTVIEIVRGLVEARGDRVPTMGFVYGPLGVLSQIRGHAELFKDVIRHPDRVLEAVHTINQVLIEYAKAQIEAGAHAIVLDPLYSSASILKKSTWVKFEAEIFKSVADAIRDAGVPVIVHNCGGGVYFDAVLEHINPIAISHAYPAHGSADWQEHAANWAKKVVSIGVADPAKVGHEFSQAQVLEDCRAQIETFGVAEGGFILSSGCEFPPNGNLLSARTMVQAARLYGRY</sequence>
<keyword evidence="3" id="KW-1185">Reference proteome</keyword>
<dbReference type="PANTHER" id="PTHR47099">
    <property type="entry name" value="METHYLCOBAMIDE:COM METHYLTRANSFERASE MTBA"/>
    <property type="match status" value="1"/>
</dbReference>
<dbReference type="Proteomes" id="UP000198418">
    <property type="component" value="Unassembled WGS sequence"/>
</dbReference>
<accession>A0A212PYS0</accession>
<dbReference type="Gene3D" id="3.20.20.210">
    <property type="match status" value="1"/>
</dbReference>
<evidence type="ECO:0000313" key="2">
    <source>
        <dbReference type="EMBL" id="SNB52216.1"/>
    </source>
</evidence>
<proteinExistence type="predicted"/>
<dbReference type="GO" id="GO:0004853">
    <property type="term" value="F:uroporphyrinogen decarboxylase activity"/>
    <property type="evidence" value="ECO:0007669"/>
    <property type="project" value="InterPro"/>
</dbReference>
<dbReference type="InterPro" id="IPR000257">
    <property type="entry name" value="Uroporphyrinogen_deCOase"/>
</dbReference>
<organism evidence="2 3">
    <name type="scientific">Rhodoblastus acidophilus</name>
    <name type="common">Rhodopseudomonas acidophila</name>
    <dbReference type="NCBI Taxonomy" id="1074"/>
    <lineage>
        <taxon>Bacteria</taxon>
        <taxon>Pseudomonadati</taxon>
        <taxon>Pseudomonadota</taxon>
        <taxon>Alphaproteobacteria</taxon>
        <taxon>Hyphomicrobiales</taxon>
        <taxon>Rhodoblastaceae</taxon>
        <taxon>Rhodoblastus</taxon>
    </lineage>
</organism>
<reference evidence="3" key="1">
    <citation type="submission" date="2017-06" db="EMBL/GenBank/DDBJ databases">
        <authorList>
            <person name="Varghese N."/>
            <person name="Submissions S."/>
        </authorList>
    </citation>
    <scope>NUCLEOTIDE SEQUENCE [LARGE SCALE GENOMIC DNA]</scope>
    <source>
        <strain evidence="3">DSM 137</strain>
    </source>
</reference>
<dbReference type="OrthoDB" id="1914371at2"/>
<dbReference type="GO" id="GO:0006779">
    <property type="term" value="P:porphyrin-containing compound biosynthetic process"/>
    <property type="evidence" value="ECO:0007669"/>
    <property type="project" value="InterPro"/>
</dbReference>
<dbReference type="InterPro" id="IPR052024">
    <property type="entry name" value="Methanogen_methyltrans"/>
</dbReference>
<dbReference type="PANTHER" id="PTHR47099:SF1">
    <property type="entry name" value="METHYLCOBAMIDE:COM METHYLTRANSFERASE MTBA"/>
    <property type="match status" value="1"/>
</dbReference>
<dbReference type="Pfam" id="PF01208">
    <property type="entry name" value="URO-D"/>
    <property type="match status" value="1"/>
</dbReference>
<protein>
    <submittedName>
        <fullName evidence="2">Uroporphyrinogen decarboxylase</fullName>
    </submittedName>
</protein>
<dbReference type="RefSeq" id="WP_088518706.1">
    <property type="nucleotide sequence ID" value="NZ_FYDG01000001.1"/>
</dbReference>
<dbReference type="AlphaFoldDB" id="A0A212PYS0"/>
<evidence type="ECO:0000313" key="3">
    <source>
        <dbReference type="Proteomes" id="UP000198418"/>
    </source>
</evidence>
<evidence type="ECO:0000259" key="1">
    <source>
        <dbReference type="Pfam" id="PF01208"/>
    </source>
</evidence>
<dbReference type="EMBL" id="FYDG01000001">
    <property type="protein sequence ID" value="SNB52216.1"/>
    <property type="molecule type" value="Genomic_DNA"/>
</dbReference>
<name>A0A212PYS0_RHOAC</name>
<dbReference type="InterPro" id="IPR038071">
    <property type="entry name" value="UROD/MetE-like_sf"/>
</dbReference>
<dbReference type="SUPFAM" id="SSF51726">
    <property type="entry name" value="UROD/MetE-like"/>
    <property type="match status" value="1"/>
</dbReference>
<gene>
    <name evidence="2" type="ORF">SAMN06265338_101208</name>
</gene>
<feature type="domain" description="Uroporphyrinogen decarboxylase (URO-D)" evidence="1">
    <location>
        <begin position="15"/>
        <end position="354"/>
    </location>
</feature>